<dbReference type="SUPFAM" id="SSF56112">
    <property type="entry name" value="Protein kinase-like (PK-like)"/>
    <property type="match status" value="1"/>
</dbReference>
<dbReference type="Pfam" id="PF00069">
    <property type="entry name" value="Pkinase"/>
    <property type="match status" value="1"/>
</dbReference>
<evidence type="ECO:0000259" key="2">
    <source>
        <dbReference type="PROSITE" id="PS50011"/>
    </source>
</evidence>
<gene>
    <name evidence="3" type="ORF">K460DRAFT_390954</name>
</gene>
<dbReference type="PROSITE" id="PS50011">
    <property type="entry name" value="PROTEIN_KINASE_DOM"/>
    <property type="match status" value="1"/>
</dbReference>
<dbReference type="InterPro" id="IPR008271">
    <property type="entry name" value="Ser/Thr_kinase_AS"/>
</dbReference>
<keyword evidence="4" id="KW-1185">Reference proteome</keyword>
<evidence type="ECO:0000313" key="4">
    <source>
        <dbReference type="Proteomes" id="UP000800039"/>
    </source>
</evidence>
<name>A0A9P4GSC1_9PLEO</name>
<protein>
    <recommendedName>
        <fullName evidence="2">Protein kinase domain-containing protein</fullName>
    </recommendedName>
</protein>
<dbReference type="Proteomes" id="UP000800039">
    <property type="component" value="Unassembled WGS sequence"/>
</dbReference>
<feature type="region of interest" description="Disordered" evidence="1">
    <location>
        <begin position="1"/>
        <end position="26"/>
    </location>
</feature>
<dbReference type="SMART" id="SM00220">
    <property type="entry name" value="S_TKc"/>
    <property type="match status" value="1"/>
</dbReference>
<feature type="region of interest" description="Disordered" evidence="1">
    <location>
        <begin position="781"/>
        <end position="805"/>
    </location>
</feature>
<dbReference type="InterPro" id="IPR011009">
    <property type="entry name" value="Kinase-like_dom_sf"/>
</dbReference>
<dbReference type="Gene3D" id="1.10.510.10">
    <property type="entry name" value="Transferase(Phosphotransferase) domain 1"/>
    <property type="match status" value="1"/>
</dbReference>
<dbReference type="PANTHER" id="PTHR33112:SF10">
    <property type="entry name" value="TOL"/>
    <property type="match status" value="1"/>
</dbReference>
<dbReference type="RefSeq" id="XP_040793013.1">
    <property type="nucleotide sequence ID" value="XM_040935805.1"/>
</dbReference>
<dbReference type="InterPro" id="IPR010730">
    <property type="entry name" value="HET"/>
</dbReference>
<organism evidence="3 4">
    <name type="scientific">Cucurbitaria berberidis CBS 394.84</name>
    <dbReference type="NCBI Taxonomy" id="1168544"/>
    <lineage>
        <taxon>Eukaryota</taxon>
        <taxon>Fungi</taxon>
        <taxon>Dikarya</taxon>
        <taxon>Ascomycota</taxon>
        <taxon>Pezizomycotina</taxon>
        <taxon>Dothideomycetes</taxon>
        <taxon>Pleosporomycetidae</taxon>
        <taxon>Pleosporales</taxon>
        <taxon>Pleosporineae</taxon>
        <taxon>Cucurbitariaceae</taxon>
        <taxon>Cucurbitaria</taxon>
    </lineage>
</organism>
<comment type="caution">
    <text evidence="3">The sequence shown here is derived from an EMBL/GenBank/DDBJ whole genome shotgun (WGS) entry which is preliminary data.</text>
</comment>
<sequence length="1475" mass="167268">MAMLQEDEAMEDLDSDKPFTSHTSGPNTRLSLGSLFSLVERSLDNAITKHTGWAWKEVDAAIHIHDIVLSLRHMKHGITTVKANIGNSATSEALEGESNERPTFSMLLEEVERNDKFLSGTMRSYLEDALDSLDQVKSSIDSPGEAASHSMKPMEIRKLRNAVHCLALQRDPLQAFSECTTELPTMRESISEAPLHSAVEPTAEDPIPDMMPELLYLPQPQATAQRTDTTMSKFRGPRLAELIKGRLTKSAFSKSDFFPQYDLEELLDEATIKRELRKGGCGKDPELAAFIQNHAKRTFAILAYRGLIKYATGLNIYKFTDAYLPIEEKVAQVTSLNGFLKDDSALDWFLTWRLENVKAPFPSSEDSEASSDEEIADSNTTDWANIRNFRDTQWIFLARVFKKGAIFEILHDKCPLPIIKYKKDVASGGFSVLHKGRIHPAHQVGLITGELIAIKELKDDKSRSEKAYNVELDALEMVQKLDHDRIVKFFAGFEQDGQRYLMFQWVDGGNLREFWEREPSIRDRATIEWALNEIKGLAEALKSWHNYDPDPSSQRFCRHGDLKPENIVLDRSTGGRGKFLIADMGLAKIHSQPTHVRRTPSWGLTGTLRYLAPELNSIAPQISRSIDIWSFGCILLEFIIWILYGYEALHTFNTSLSEFSNRFYIFVGQELRLHPTVQLWIDHMMNTSLTKQGPSMSGALGAMLRLVHDRLLIEDPESNGGSTIMVNDRKVHIPGTVPTIITTTVDEENTAISLIPRAKIGEVCEVLSKIVQNTSSNYSYDPTFPMNAQNGSGPQSRQSSLHENTVPVTKLRKRQQDQDSLDSGFGSGSVGFASTQHPYVTPELSDTWEIYTDNQFAKDVFRSLDRNDILEILPAETTSPIGLCENCSKKDGGILFGRGYSSRMSDIKTTAHVCNLCRILSDTSTSGAELTYYRNRSSLATSKNGPPVWSLVVGPGALNASLDIQRGFPLLPEPGGSVQAELLRQWVHDCNSNHICEPKSLISMPTRLIDLKTRGDPNDLNLDCSAHRQDKRYVALSHRWGDPDKHKSICLLKDNLEQWQRHINLSKLPQTFQDAVNITRQLGLRYLWIDSLCILQDSENDWKTECQRMEDVFSFANVTLSATCSSGVKDGFIRPDSIQNFRRRTAYPLDFITRDRERTRFYLCDAIDDFKRDVEDSELSTRGWVFQERALSRRIIHFTKTQLYWECGEGIRSETLNRLCNSKSAFMSDPEFPTSMASQYKGMRIKFFEEIYRRYSEKSFTYEADKSLAMAGIERRLERVFKATAWYGILHDPNDLSYLRRSLLWRTSPPAENREAALKPGSLTYSIKYPADRQVPTWSWMAVKSSIEYMPAPFGEMDWNLDLDLEFAPSTTKDIIQRKQPTGILRGTKLPIGKHSADDDRIFDYHGFAGFTRLSDIGCVIVGTEKSDTLTKLQKHYVLLIVPSKSGDLYQRIGVATIFREPSWIFENPKRVRIA</sequence>
<dbReference type="Pfam" id="PF06985">
    <property type="entry name" value="HET"/>
    <property type="match status" value="1"/>
</dbReference>
<dbReference type="PROSITE" id="PS00108">
    <property type="entry name" value="PROTEIN_KINASE_ST"/>
    <property type="match status" value="1"/>
</dbReference>
<dbReference type="EMBL" id="ML976614">
    <property type="protein sequence ID" value="KAF1850450.1"/>
    <property type="molecule type" value="Genomic_DNA"/>
</dbReference>
<dbReference type="InterPro" id="IPR000719">
    <property type="entry name" value="Prot_kinase_dom"/>
</dbReference>
<dbReference type="PANTHER" id="PTHR33112">
    <property type="entry name" value="DOMAIN PROTEIN, PUTATIVE-RELATED"/>
    <property type="match status" value="1"/>
</dbReference>
<dbReference type="GO" id="GO:0004672">
    <property type="term" value="F:protein kinase activity"/>
    <property type="evidence" value="ECO:0007669"/>
    <property type="project" value="InterPro"/>
</dbReference>
<dbReference type="CDD" id="cd00180">
    <property type="entry name" value="PKc"/>
    <property type="match status" value="1"/>
</dbReference>
<dbReference type="OrthoDB" id="4062651at2759"/>
<feature type="domain" description="Protein kinase" evidence="2">
    <location>
        <begin position="419"/>
        <end position="731"/>
    </location>
</feature>
<reference evidence="3" key="1">
    <citation type="submission" date="2020-01" db="EMBL/GenBank/DDBJ databases">
        <authorList>
            <consortium name="DOE Joint Genome Institute"/>
            <person name="Haridas S."/>
            <person name="Albert R."/>
            <person name="Binder M."/>
            <person name="Bloem J."/>
            <person name="Labutti K."/>
            <person name="Salamov A."/>
            <person name="Andreopoulos B."/>
            <person name="Baker S.E."/>
            <person name="Barry K."/>
            <person name="Bills G."/>
            <person name="Bluhm B.H."/>
            <person name="Cannon C."/>
            <person name="Castanera R."/>
            <person name="Culley D.E."/>
            <person name="Daum C."/>
            <person name="Ezra D."/>
            <person name="Gonzalez J.B."/>
            <person name="Henrissat B."/>
            <person name="Kuo A."/>
            <person name="Liang C."/>
            <person name="Lipzen A."/>
            <person name="Lutzoni F."/>
            <person name="Magnuson J."/>
            <person name="Mondo S."/>
            <person name="Nolan M."/>
            <person name="Ohm R."/>
            <person name="Pangilinan J."/>
            <person name="Park H.-J."/>
            <person name="Ramirez L."/>
            <person name="Alfaro M."/>
            <person name="Sun H."/>
            <person name="Tritt A."/>
            <person name="Yoshinaga Y."/>
            <person name="Zwiers L.-H."/>
            <person name="Turgeon B.G."/>
            <person name="Goodwin S.B."/>
            <person name="Spatafora J.W."/>
            <person name="Crous P.W."/>
            <person name="Grigoriev I.V."/>
        </authorList>
    </citation>
    <scope>NUCLEOTIDE SEQUENCE</scope>
    <source>
        <strain evidence="3">CBS 394.84</strain>
    </source>
</reference>
<dbReference type="GO" id="GO:0005524">
    <property type="term" value="F:ATP binding"/>
    <property type="evidence" value="ECO:0007669"/>
    <property type="project" value="InterPro"/>
</dbReference>
<evidence type="ECO:0000313" key="3">
    <source>
        <dbReference type="EMBL" id="KAF1850450.1"/>
    </source>
</evidence>
<accession>A0A9P4GSC1</accession>
<evidence type="ECO:0000256" key="1">
    <source>
        <dbReference type="SAM" id="MobiDB-lite"/>
    </source>
</evidence>
<feature type="compositionally biased region" description="Acidic residues" evidence="1">
    <location>
        <begin position="1"/>
        <end position="14"/>
    </location>
</feature>
<dbReference type="GeneID" id="63853056"/>
<proteinExistence type="predicted"/>